<feature type="signal peptide" evidence="1">
    <location>
        <begin position="1"/>
        <end position="29"/>
    </location>
</feature>
<gene>
    <name evidence="3" type="ORF">J4P68_34800</name>
</gene>
<evidence type="ECO:0000313" key="4">
    <source>
        <dbReference type="Proteomes" id="UP000692816"/>
    </source>
</evidence>
<dbReference type="Gene3D" id="3.10.450.40">
    <property type="match status" value="1"/>
</dbReference>
<sequence length="110" mass="12372">MRLHHLSTVVRMALLTAAFVAITAPPSSARDDDPEHREAVRRAVEAGEVLPLSKILEKIRVRVPGDITGIEINREEGRWHYELRVIDRGGRVLEVHVDAHSGNIEQIEVK</sequence>
<feature type="domain" description="PepSY" evidence="2">
    <location>
        <begin position="50"/>
        <end position="105"/>
    </location>
</feature>
<dbReference type="EMBL" id="JAGEPA010000001">
    <property type="protein sequence ID" value="MBO1434438.1"/>
    <property type="molecule type" value="Genomic_DNA"/>
</dbReference>
<dbReference type="Proteomes" id="UP000692816">
    <property type="component" value="Unassembled WGS sequence"/>
</dbReference>
<evidence type="ECO:0000256" key="1">
    <source>
        <dbReference type="SAM" id="SignalP"/>
    </source>
</evidence>
<name>A0ABS3MSK1_9BRAD</name>
<protein>
    <submittedName>
        <fullName evidence="3">PepSY domain-containing protein</fullName>
    </submittedName>
</protein>
<reference evidence="3" key="1">
    <citation type="journal article" date="2021" name="Int. J. Syst. Evol. Microbiol.">
        <title>Bradyrhizobium septentrionale sp. nov. (sv. septentrionale) and Bradyrhizobium quebecense sp. nov. (sv. septentrionale) associated with legumes native to Canada possess rearranged symbiosis genes and numerous insertion sequences.</title>
        <authorList>
            <person name="Bromfield E.S.P."/>
            <person name="Cloutier S."/>
        </authorList>
    </citation>
    <scope>NUCLEOTIDE SEQUENCE</scope>
    <source>
        <strain evidence="3">12S5</strain>
    </source>
</reference>
<dbReference type="InterPro" id="IPR025711">
    <property type="entry name" value="PepSY"/>
</dbReference>
<keyword evidence="1" id="KW-0732">Signal</keyword>
<evidence type="ECO:0000313" key="3">
    <source>
        <dbReference type="EMBL" id="MBO1434438.1"/>
    </source>
</evidence>
<feature type="chain" id="PRO_5045601314" evidence="1">
    <location>
        <begin position="30"/>
        <end position="110"/>
    </location>
</feature>
<evidence type="ECO:0000259" key="2">
    <source>
        <dbReference type="Pfam" id="PF03413"/>
    </source>
</evidence>
<comment type="caution">
    <text evidence="3">The sequence shown here is derived from an EMBL/GenBank/DDBJ whole genome shotgun (WGS) entry which is preliminary data.</text>
</comment>
<accession>A0ABS3MSK1</accession>
<proteinExistence type="predicted"/>
<keyword evidence="4" id="KW-1185">Reference proteome</keyword>
<dbReference type="Pfam" id="PF03413">
    <property type="entry name" value="PepSY"/>
    <property type="match status" value="1"/>
</dbReference>
<organism evidence="3 4">
    <name type="scientific">Bradyrhizobium quebecense</name>
    <dbReference type="NCBI Taxonomy" id="2748629"/>
    <lineage>
        <taxon>Bacteria</taxon>
        <taxon>Pseudomonadati</taxon>
        <taxon>Pseudomonadota</taxon>
        <taxon>Alphaproteobacteria</taxon>
        <taxon>Hyphomicrobiales</taxon>
        <taxon>Nitrobacteraceae</taxon>
        <taxon>Bradyrhizobium</taxon>
    </lineage>
</organism>